<evidence type="ECO:0000313" key="10">
    <source>
        <dbReference type="Proteomes" id="UP001145145"/>
    </source>
</evidence>
<evidence type="ECO:0000256" key="5">
    <source>
        <dbReference type="ARBA" id="ARBA00023316"/>
    </source>
</evidence>
<dbReference type="NCBIfam" id="NF041568">
    <property type="entry name" value="Jag_EloR"/>
    <property type="match status" value="1"/>
</dbReference>
<comment type="similarity">
    <text evidence="6">Belongs to the KhpB RNA-binding protein family.</text>
</comment>
<dbReference type="Gene3D" id="3.30.30.80">
    <property type="entry name" value="probable RNA-binding protein from clostridium symbiosum atcc 14940"/>
    <property type="match status" value="1"/>
</dbReference>
<dbReference type="InterPro" id="IPR036867">
    <property type="entry name" value="R3H_dom_sf"/>
</dbReference>
<dbReference type="GO" id="GO:0008360">
    <property type="term" value="P:regulation of cell shape"/>
    <property type="evidence" value="ECO:0007669"/>
    <property type="project" value="UniProtKB-KW"/>
</dbReference>
<dbReference type="InterPro" id="IPR032782">
    <property type="entry name" value="KhpB_N"/>
</dbReference>
<protein>
    <recommendedName>
        <fullName evidence="6">RNA-binding protein KhpB</fullName>
    </recommendedName>
    <alternativeName>
        <fullName evidence="6">RNA-binding protein EloR</fullName>
    </alternativeName>
</protein>
<dbReference type="InterPro" id="IPR034079">
    <property type="entry name" value="R3H_KhpB"/>
</dbReference>
<comment type="subunit">
    <text evidence="6">Forms a complex with KhpA.</text>
</comment>
<dbReference type="CDD" id="cd02644">
    <property type="entry name" value="R3H_jag"/>
    <property type="match status" value="1"/>
</dbReference>
<evidence type="ECO:0000256" key="4">
    <source>
        <dbReference type="ARBA" id="ARBA00023186"/>
    </source>
</evidence>
<reference evidence="9 10" key="1">
    <citation type="journal article" date="2023" name="Int. J. Syst. Evol. Microbiol.">
        <title>Sellimonas catena sp. nov., isolated from human faeces.</title>
        <authorList>
            <person name="Hisatomi A."/>
            <person name="Ohkuma M."/>
            <person name="Sakamoto M."/>
        </authorList>
    </citation>
    <scope>NUCLEOTIDE SEQUENCE [LARGE SCALE GENOMIC DNA]</scope>
    <source>
        <strain evidence="9 10">12EGH17</strain>
    </source>
</reference>
<dbReference type="InterPro" id="IPR038008">
    <property type="entry name" value="Jag_KH"/>
</dbReference>
<dbReference type="InterPro" id="IPR001374">
    <property type="entry name" value="R3H_dom"/>
</dbReference>
<dbReference type="SMART" id="SM01245">
    <property type="entry name" value="Jag_N"/>
    <property type="match status" value="1"/>
</dbReference>
<keyword evidence="5 6" id="KW-0961">Cell wall biogenesis/degradation</keyword>
<sequence length="295" mass="33905">MKKEVIRMGEITVSAKTVDDAITEALIQLGVTSDMLEYDVIEKGSSGFLGIGSKQAVIRAWKKKTVEKEDELEELKEEIQEVISEVKGEEKAVKPEMKSEVKEKKPRREKKERKEKREKEAAEVKEVKETKPVQESKKLAKVQDETIAACEKFLTDVLHAMDMEVKISSRIDEEGALEIVMDGKNMGILIGKRGQTLDSLQYLTNRVANKTQDGYVRVKLDTEDYRRRRKETLENLAKNIAYKVKRTKKPVALEPMNPYERRIIHSALQADRYVTTHSEGEEPYRRVVVTLIRNK</sequence>
<dbReference type="PANTHER" id="PTHR35800">
    <property type="entry name" value="PROTEIN JAG"/>
    <property type="match status" value="1"/>
</dbReference>
<dbReference type="CDD" id="cd02414">
    <property type="entry name" value="KH-II_Jag"/>
    <property type="match status" value="1"/>
</dbReference>
<keyword evidence="4 6" id="KW-0143">Chaperone</keyword>
<organism evidence="9 10">
    <name type="scientific">Sellimonas catena</name>
    <dbReference type="NCBI Taxonomy" id="2994035"/>
    <lineage>
        <taxon>Bacteria</taxon>
        <taxon>Bacillati</taxon>
        <taxon>Bacillota</taxon>
        <taxon>Clostridia</taxon>
        <taxon>Lachnospirales</taxon>
        <taxon>Lachnospiraceae</taxon>
        <taxon>Sellimonas</taxon>
    </lineage>
</organism>
<dbReference type="InterPro" id="IPR038247">
    <property type="entry name" value="Jag_N_dom_sf"/>
</dbReference>
<keyword evidence="1 6" id="KW-0963">Cytoplasm</keyword>
<dbReference type="PROSITE" id="PS51061">
    <property type="entry name" value="R3H"/>
    <property type="match status" value="1"/>
</dbReference>
<evidence type="ECO:0000256" key="3">
    <source>
        <dbReference type="ARBA" id="ARBA00022960"/>
    </source>
</evidence>
<dbReference type="GO" id="GO:0003723">
    <property type="term" value="F:RNA binding"/>
    <property type="evidence" value="ECO:0007669"/>
    <property type="project" value="UniProtKB-UniRule"/>
</dbReference>
<evidence type="ECO:0000313" key="9">
    <source>
        <dbReference type="EMBL" id="GLG04717.1"/>
    </source>
</evidence>
<evidence type="ECO:0000256" key="1">
    <source>
        <dbReference type="ARBA" id="ARBA00022490"/>
    </source>
</evidence>
<dbReference type="PANTHER" id="PTHR35800:SF1">
    <property type="entry name" value="RNA-BINDING PROTEIN KHPB"/>
    <property type="match status" value="1"/>
</dbReference>
<feature type="region of interest" description="Disordered" evidence="7">
    <location>
        <begin position="97"/>
        <end position="123"/>
    </location>
</feature>
<dbReference type="Gene3D" id="3.30.1370.50">
    <property type="entry name" value="R3H-like domain"/>
    <property type="match status" value="1"/>
</dbReference>
<dbReference type="Pfam" id="PF14804">
    <property type="entry name" value="Jag_N"/>
    <property type="match status" value="1"/>
</dbReference>
<dbReference type="SUPFAM" id="SSF82708">
    <property type="entry name" value="R3H domain"/>
    <property type="match status" value="1"/>
</dbReference>
<gene>
    <name evidence="6" type="primary">khpB</name>
    <name evidence="6" type="synonym">eloR</name>
    <name evidence="9" type="ORF">Selli1_18910</name>
</gene>
<evidence type="ECO:0000256" key="7">
    <source>
        <dbReference type="SAM" id="MobiDB-lite"/>
    </source>
</evidence>
<comment type="subcellular location">
    <subcellularLocation>
        <location evidence="6">Cytoplasm</location>
    </subcellularLocation>
</comment>
<feature type="domain" description="R3H" evidence="8">
    <location>
        <begin position="227"/>
        <end position="293"/>
    </location>
</feature>
<dbReference type="InterPro" id="IPR015946">
    <property type="entry name" value="KH_dom-like_a/b"/>
</dbReference>
<evidence type="ECO:0000259" key="8">
    <source>
        <dbReference type="PROSITE" id="PS51061"/>
    </source>
</evidence>
<keyword evidence="10" id="KW-1185">Reference proteome</keyword>
<dbReference type="HAMAP" id="MF_00867">
    <property type="entry name" value="KhpB"/>
    <property type="match status" value="1"/>
</dbReference>
<evidence type="ECO:0000256" key="6">
    <source>
        <dbReference type="HAMAP-Rule" id="MF_00867"/>
    </source>
</evidence>
<accession>A0A9W6FCD1</accession>
<comment type="caution">
    <text evidence="6">Lacks conserved residue(s) required for the propagation of feature annotation.</text>
</comment>
<name>A0A9W6FCD1_9FIRM</name>
<evidence type="ECO:0000256" key="2">
    <source>
        <dbReference type="ARBA" id="ARBA00022884"/>
    </source>
</evidence>
<dbReference type="EMBL" id="BSBO01000018">
    <property type="protein sequence ID" value="GLG04717.1"/>
    <property type="molecule type" value="Genomic_DNA"/>
</dbReference>
<dbReference type="SMART" id="SM00393">
    <property type="entry name" value="R3H"/>
    <property type="match status" value="1"/>
</dbReference>
<dbReference type="Pfam" id="PF13083">
    <property type="entry name" value="KH_KhpA-B"/>
    <property type="match status" value="1"/>
</dbReference>
<keyword evidence="2 6" id="KW-0694">RNA-binding</keyword>
<comment type="function">
    <text evidence="6">A probable RNA chaperone. Forms a complex with KhpA which binds to cellular RNA and controls its expression. Plays a role in peptidoglycan (PG) homeostasis and cell length regulation.</text>
</comment>
<dbReference type="GO" id="GO:0005737">
    <property type="term" value="C:cytoplasm"/>
    <property type="evidence" value="ECO:0007669"/>
    <property type="project" value="UniProtKB-SubCell"/>
</dbReference>
<keyword evidence="3 6" id="KW-0133">Cell shape</keyword>
<dbReference type="Proteomes" id="UP001145145">
    <property type="component" value="Unassembled WGS sequence"/>
</dbReference>
<dbReference type="GO" id="GO:0071555">
    <property type="term" value="P:cell wall organization"/>
    <property type="evidence" value="ECO:0007669"/>
    <property type="project" value="UniProtKB-KW"/>
</dbReference>
<dbReference type="AlphaFoldDB" id="A0A9W6FCD1"/>
<feature type="compositionally biased region" description="Basic residues" evidence="7">
    <location>
        <begin position="104"/>
        <end position="114"/>
    </location>
</feature>
<dbReference type="GO" id="GO:0009252">
    <property type="term" value="P:peptidoglycan biosynthetic process"/>
    <property type="evidence" value="ECO:0007669"/>
    <property type="project" value="UniProtKB-UniRule"/>
</dbReference>
<comment type="caution">
    <text evidence="9">The sequence shown here is derived from an EMBL/GenBank/DDBJ whole genome shotgun (WGS) entry which is preliminary data.</text>
</comment>
<proteinExistence type="inferred from homology"/>
<dbReference type="InterPro" id="IPR039247">
    <property type="entry name" value="KhpB"/>
</dbReference>
<dbReference type="Gene3D" id="3.30.300.20">
    <property type="match status" value="1"/>
</dbReference>
<comment type="domain">
    <text evidence="6">Has an N-terminal Jag-N domain and 2 RNA-binding domains (KH and R3H).</text>
</comment>
<dbReference type="Pfam" id="PF01424">
    <property type="entry name" value="R3H"/>
    <property type="match status" value="1"/>
</dbReference>